<keyword evidence="4" id="KW-1185">Reference proteome</keyword>
<comment type="caution">
    <text evidence="2">The sequence shown here is derived from an EMBL/GenBank/DDBJ whole genome shotgun (WGS) entry which is preliminary data.</text>
</comment>
<gene>
    <name evidence="2" type="ORF">C1SCF055_LOCUS15977</name>
</gene>
<feature type="non-terminal residue" evidence="2">
    <location>
        <position position="64"/>
    </location>
</feature>
<dbReference type="EMBL" id="CAMXCT030001308">
    <property type="protein sequence ID" value="CAL4776170.1"/>
    <property type="molecule type" value="Genomic_DNA"/>
</dbReference>
<organism evidence="2">
    <name type="scientific">Cladocopium goreaui</name>
    <dbReference type="NCBI Taxonomy" id="2562237"/>
    <lineage>
        <taxon>Eukaryota</taxon>
        <taxon>Sar</taxon>
        <taxon>Alveolata</taxon>
        <taxon>Dinophyceae</taxon>
        <taxon>Suessiales</taxon>
        <taxon>Symbiodiniaceae</taxon>
        <taxon>Cladocopium</taxon>
    </lineage>
</organism>
<dbReference type="EMBL" id="CAMXCT010001308">
    <property type="protein sequence ID" value="CAI3988858.1"/>
    <property type="molecule type" value="Genomic_DNA"/>
</dbReference>
<evidence type="ECO:0000313" key="4">
    <source>
        <dbReference type="Proteomes" id="UP001152797"/>
    </source>
</evidence>
<dbReference type="EMBL" id="CAMXCT020001308">
    <property type="protein sequence ID" value="CAL1142233.1"/>
    <property type="molecule type" value="Genomic_DNA"/>
</dbReference>
<protein>
    <submittedName>
        <fullName evidence="2">Uncharacterized protein</fullName>
    </submittedName>
</protein>
<evidence type="ECO:0000313" key="3">
    <source>
        <dbReference type="EMBL" id="CAL1142233.1"/>
    </source>
</evidence>
<feature type="compositionally biased region" description="Polar residues" evidence="1">
    <location>
        <begin position="1"/>
        <end position="12"/>
    </location>
</feature>
<name>A0A9P1CD18_9DINO</name>
<sequence>MSGWLKTTSLRTKTGMAPAPRNSEVLVVTEPRRRRPRCLRILRLRRLPSRSRWCRLRHPPKPLE</sequence>
<reference evidence="3" key="2">
    <citation type="submission" date="2024-04" db="EMBL/GenBank/DDBJ databases">
        <authorList>
            <person name="Chen Y."/>
            <person name="Shah S."/>
            <person name="Dougan E. K."/>
            <person name="Thang M."/>
            <person name="Chan C."/>
        </authorList>
    </citation>
    <scope>NUCLEOTIDE SEQUENCE [LARGE SCALE GENOMIC DNA]</scope>
</reference>
<dbReference type="AlphaFoldDB" id="A0A9P1CD18"/>
<reference evidence="2" key="1">
    <citation type="submission" date="2022-10" db="EMBL/GenBank/DDBJ databases">
        <authorList>
            <person name="Chen Y."/>
            <person name="Dougan E. K."/>
            <person name="Chan C."/>
            <person name="Rhodes N."/>
            <person name="Thang M."/>
        </authorList>
    </citation>
    <scope>NUCLEOTIDE SEQUENCE</scope>
</reference>
<accession>A0A9P1CD18</accession>
<proteinExistence type="predicted"/>
<evidence type="ECO:0000256" key="1">
    <source>
        <dbReference type="SAM" id="MobiDB-lite"/>
    </source>
</evidence>
<evidence type="ECO:0000313" key="2">
    <source>
        <dbReference type="EMBL" id="CAI3988858.1"/>
    </source>
</evidence>
<feature type="region of interest" description="Disordered" evidence="1">
    <location>
        <begin position="1"/>
        <end position="22"/>
    </location>
</feature>
<dbReference type="Proteomes" id="UP001152797">
    <property type="component" value="Unassembled WGS sequence"/>
</dbReference>